<dbReference type="eggNOG" id="COG4709">
    <property type="taxonomic scope" value="Bacteria"/>
</dbReference>
<proteinExistence type="predicted"/>
<dbReference type="HOGENOM" id="CLU_1383297_0_0_11"/>
<protein>
    <submittedName>
        <fullName evidence="2">Uncharacterized protein</fullName>
    </submittedName>
</protein>
<dbReference type="BioCyc" id="SESP1179773:BN6_RS00825-MONOMER"/>
<reference evidence="2 3" key="1">
    <citation type="journal article" date="2012" name="BMC Genomics">
        <title>Complete genome sequence of Saccharothrix espanaensis DSM 44229T and comparison to the other completely sequenced Pseudonocardiaceae.</title>
        <authorList>
            <person name="Strobel T."/>
            <person name="Al-Dilaimi A."/>
            <person name="Blom J."/>
            <person name="Gessner A."/>
            <person name="Kalinowski J."/>
            <person name="Luzhetska M."/>
            <person name="Puhler A."/>
            <person name="Szczepanowski R."/>
            <person name="Bechthold A."/>
            <person name="Ruckert C."/>
        </authorList>
    </citation>
    <scope>NUCLEOTIDE SEQUENCE [LARGE SCALE GENOMIC DNA]</scope>
    <source>
        <strain evidence="3">ATCC 51144 / DSM 44229 / JCM 9112 / NBRC 15066 / NRRL 15764</strain>
    </source>
</reference>
<keyword evidence="1" id="KW-0812">Transmembrane</keyword>
<name>K0JPW1_SACES</name>
<feature type="transmembrane region" description="Helical" evidence="1">
    <location>
        <begin position="164"/>
        <end position="187"/>
    </location>
</feature>
<organism evidence="2 3">
    <name type="scientific">Saccharothrix espanaensis (strain ATCC 51144 / DSM 44229 / JCM 9112 / NBRC 15066 / NRRL 15764)</name>
    <dbReference type="NCBI Taxonomy" id="1179773"/>
    <lineage>
        <taxon>Bacteria</taxon>
        <taxon>Bacillati</taxon>
        <taxon>Actinomycetota</taxon>
        <taxon>Actinomycetes</taxon>
        <taxon>Pseudonocardiales</taxon>
        <taxon>Pseudonocardiaceae</taxon>
        <taxon>Saccharothrix</taxon>
    </lineage>
</organism>
<dbReference type="Proteomes" id="UP000006281">
    <property type="component" value="Chromosome"/>
</dbReference>
<dbReference type="STRING" id="1179773.BN6_01680"/>
<evidence type="ECO:0000256" key="1">
    <source>
        <dbReference type="SAM" id="Phobius"/>
    </source>
</evidence>
<dbReference type="PATRIC" id="fig|1179773.3.peg.171"/>
<keyword evidence="3" id="KW-1185">Reference proteome</keyword>
<accession>K0JPW1</accession>
<sequence>MNSSVERHPLVLAYLDALRREAAPLPRSRREELAGEIQSHIEVVLPPEPTEAEVRNVLERLGTPEEIVDAELDGEPPRSRREPLTRGDVVGLLLVLLGGFAVPPIGYLVGTALLGASRRWSAPVRVLLVGLPCVAVLVLVAQLVRNGQWYVFTDLLTSPRLAFGEYGAMGVVALPYTAAQTAALVVARHLSPLAKRR</sequence>
<dbReference type="EMBL" id="HE804045">
    <property type="protein sequence ID" value="CCH27501.1"/>
    <property type="molecule type" value="Genomic_DNA"/>
</dbReference>
<dbReference type="OrthoDB" id="3701328at2"/>
<evidence type="ECO:0000313" key="2">
    <source>
        <dbReference type="EMBL" id="CCH27501.1"/>
    </source>
</evidence>
<feature type="transmembrane region" description="Helical" evidence="1">
    <location>
        <begin position="126"/>
        <end position="144"/>
    </location>
</feature>
<gene>
    <name evidence="2" type="ordered locus">BN6_01680</name>
</gene>
<dbReference type="RefSeq" id="WP_015097615.1">
    <property type="nucleotide sequence ID" value="NC_019673.1"/>
</dbReference>
<keyword evidence="1" id="KW-0472">Membrane</keyword>
<feature type="transmembrane region" description="Helical" evidence="1">
    <location>
        <begin position="89"/>
        <end position="114"/>
    </location>
</feature>
<dbReference type="Pfam" id="PF22564">
    <property type="entry name" value="HAAS"/>
    <property type="match status" value="1"/>
</dbReference>
<evidence type="ECO:0000313" key="3">
    <source>
        <dbReference type="Proteomes" id="UP000006281"/>
    </source>
</evidence>
<keyword evidence="1" id="KW-1133">Transmembrane helix</keyword>
<dbReference type="KEGG" id="sesp:BN6_01680"/>
<dbReference type="AlphaFoldDB" id="K0JPW1"/>